<dbReference type="HOGENOM" id="CLU_1492899_0_0_1"/>
<reference evidence="3" key="2">
    <citation type="submission" date="2010-04" db="EMBL/GenBank/DDBJ databases">
        <authorList>
            <person name="Buell R."/>
            <person name="Hamilton J."/>
            <person name="Hostetler J."/>
        </authorList>
    </citation>
    <scope>NUCLEOTIDE SEQUENCE [LARGE SCALE GENOMIC DNA]</scope>
    <source>
        <strain evidence="3">DAOM:BR144</strain>
    </source>
</reference>
<reference evidence="3" key="1">
    <citation type="journal article" date="2010" name="Genome Biol.">
        <title>Genome sequence of the necrotrophic plant pathogen Pythium ultimum reveals original pathogenicity mechanisms and effector repertoire.</title>
        <authorList>
            <person name="Levesque C.A."/>
            <person name="Brouwer H."/>
            <person name="Cano L."/>
            <person name="Hamilton J.P."/>
            <person name="Holt C."/>
            <person name="Huitema E."/>
            <person name="Raffaele S."/>
            <person name="Robideau G.P."/>
            <person name="Thines M."/>
            <person name="Win J."/>
            <person name="Zerillo M.M."/>
            <person name="Beakes G.W."/>
            <person name="Boore J.L."/>
            <person name="Busam D."/>
            <person name="Dumas B."/>
            <person name="Ferriera S."/>
            <person name="Fuerstenberg S.I."/>
            <person name="Gachon C.M."/>
            <person name="Gaulin E."/>
            <person name="Govers F."/>
            <person name="Grenville-Briggs L."/>
            <person name="Horner N."/>
            <person name="Hostetler J."/>
            <person name="Jiang R.H."/>
            <person name="Johnson J."/>
            <person name="Krajaejun T."/>
            <person name="Lin H."/>
            <person name="Meijer H.J."/>
            <person name="Moore B."/>
            <person name="Morris P."/>
            <person name="Phuntmart V."/>
            <person name="Puiu D."/>
            <person name="Shetty J."/>
            <person name="Stajich J.E."/>
            <person name="Tripathy S."/>
            <person name="Wawra S."/>
            <person name="van West P."/>
            <person name="Whitty B.R."/>
            <person name="Coutinho P.M."/>
            <person name="Henrissat B."/>
            <person name="Martin F."/>
            <person name="Thomas P.D."/>
            <person name="Tyler B.M."/>
            <person name="De Vries R.P."/>
            <person name="Kamoun S."/>
            <person name="Yandell M."/>
            <person name="Tisserat N."/>
            <person name="Buell C.R."/>
        </authorList>
    </citation>
    <scope>NUCLEOTIDE SEQUENCE</scope>
    <source>
        <strain evidence="3">DAOM:BR144</strain>
    </source>
</reference>
<feature type="region of interest" description="Disordered" evidence="1">
    <location>
        <begin position="27"/>
        <end position="54"/>
    </location>
</feature>
<dbReference type="EMBL" id="GL376624">
    <property type="status" value="NOT_ANNOTATED_CDS"/>
    <property type="molecule type" value="Genomic_DNA"/>
</dbReference>
<name>K3WYG4_GLOUD</name>
<evidence type="ECO:0000313" key="2">
    <source>
        <dbReference type="EnsemblProtists" id="PYU1_T010013"/>
    </source>
</evidence>
<keyword evidence="3" id="KW-1185">Reference proteome</keyword>
<reference evidence="2" key="3">
    <citation type="submission" date="2015-02" db="UniProtKB">
        <authorList>
            <consortium name="EnsemblProtists"/>
        </authorList>
    </citation>
    <scope>IDENTIFICATION</scope>
    <source>
        <strain evidence="2">DAOM BR144</strain>
    </source>
</reference>
<dbReference type="InParanoid" id="K3WYG4"/>
<dbReference type="AlphaFoldDB" id="K3WYG4"/>
<sequence>MEDIKSTPVVHVDTQVVVADDTFVVASRSSDSTEKLEKPRRRRHSRRSRRSTATERLSAYDEFLLLEPILVASKATPSAADEDRTRYIAEAASVRSLQQTSAPFEIKSMTNPDLRLMVDEMNSMVSSMYSTLAGNWDFLASLSVVEEEKPTSPDVEAPATDVPAEECAEEDAALPEPEYED</sequence>
<dbReference type="EnsemblProtists" id="PYU1_T010013">
    <property type="protein sequence ID" value="PYU1_T010013"/>
    <property type="gene ID" value="PYU1_G009994"/>
</dbReference>
<accession>K3WYG4</accession>
<feature type="compositionally biased region" description="Basic residues" evidence="1">
    <location>
        <begin position="38"/>
        <end position="50"/>
    </location>
</feature>
<dbReference type="Proteomes" id="UP000019132">
    <property type="component" value="Unassembled WGS sequence"/>
</dbReference>
<proteinExistence type="predicted"/>
<dbReference type="eggNOG" id="ENOG502T3R0">
    <property type="taxonomic scope" value="Eukaryota"/>
</dbReference>
<feature type="region of interest" description="Disordered" evidence="1">
    <location>
        <begin position="148"/>
        <end position="181"/>
    </location>
</feature>
<protein>
    <submittedName>
        <fullName evidence="2">Uncharacterized protein</fullName>
    </submittedName>
</protein>
<organism evidence="2 3">
    <name type="scientific">Globisporangium ultimum (strain ATCC 200006 / CBS 805.95 / DAOM BR144)</name>
    <name type="common">Pythium ultimum</name>
    <dbReference type="NCBI Taxonomy" id="431595"/>
    <lineage>
        <taxon>Eukaryota</taxon>
        <taxon>Sar</taxon>
        <taxon>Stramenopiles</taxon>
        <taxon>Oomycota</taxon>
        <taxon>Peronosporomycetes</taxon>
        <taxon>Pythiales</taxon>
        <taxon>Pythiaceae</taxon>
        <taxon>Globisporangium</taxon>
    </lineage>
</organism>
<dbReference type="VEuPathDB" id="FungiDB:PYU1_G009994"/>
<evidence type="ECO:0000313" key="3">
    <source>
        <dbReference type="Proteomes" id="UP000019132"/>
    </source>
</evidence>
<evidence type="ECO:0000256" key="1">
    <source>
        <dbReference type="SAM" id="MobiDB-lite"/>
    </source>
</evidence>
<feature type="compositionally biased region" description="Acidic residues" evidence="1">
    <location>
        <begin position="163"/>
        <end position="181"/>
    </location>
</feature>